<comment type="caution">
    <text evidence="4">The sequence shown here is derived from an EMBL/GenBank/DDBJ whole genome shotgun (WGS) entry which is preliminary data.</text>
</comment>
<evidence type="ECO:0000256" key="3">
    <source>
        <dbReference type="SAM" id="Phobius"/>
    </source>
</evidence>
<feature type="transmembrane region" description="Helical" evidence="3">
    <location>
        <begin position="137"/>
        <end position="153"/>
    </location>
</feature>
<dbReference type="GO" id="GO:0016020">
    <property type="term" value="C:membrane"/>
    <property type="evidence" value="ECO:0007669"/>
    <property type="project" value="InterPro"/>
</dbReference>
<protein>
    <recommendedName>
        <fullName evidence="6">Integral membrane protein</fullName>
    </recommendedName>
</protein>
<dbReference type="InterPro" id="IPR009825">
    <property type="entry name" value="ECF_substrate-spec-like"/>
</dbReference>
<keyword evidence="5" id="KW-1185">Reference proteome</keyword>
<keyword evidence="1 3" id="KW-0812">Transmembrane</keyword>
<dbReference type="STRING" id="1423734.FC83_GL001504"/>
<evidence type="ECO:0000313" key="5">
    <source>
        <dbReference type="Proteomes" id="UP000051236"/>
    </source>
</evidence>
<evidence type="ECO:0008006" key="6">
    <source>
        <dbReference type="Google" id="ProtNLM"/>
    </source>
</evidence>
<reference evidence="4 5" key="1">
    <citation type="journal article" date="2015" name="Genome Announc.">
        <title>Expanding the biotechnology potential of lactobacilli through comparative genomics of 213 strains and associated genera.</title>
        <authorList>
            <person name="Sun Z."/>
            <person name="Harris H.M."/>
            <person name="McCann A."/>
            <person name="Guo C."/>
            <person name="Argimon S."/>
            <person name="Zhang W."/>
            <person name="Yang X."/>
            <person name="Jeffery I.B."/>
            <person name="Cooney J.C."/>
            <person name="Kagawa T.F."/>
            <person name="Liu W."/>
            <person name="Song Y."/>
            <person name="Salvetti E."/>
            <person name="Wrobel A."/>
            <person name="Rasinkangas P."/>
            <person name="Parkhill J."/>
            <person name="Rea M.C."/>
            <person name="O'Sullivan O."/>
            <person name="Ritari J."/>
            <person name="Douillard F.P."/>
            <person name="Paul Ross R."/>
            <person name="Yang R."/>
            <person name="Briner A.E."/>
            <person name="Felis G.E."/>
            <person name="de Vos W.M."/>
            <person name="Barrangou R."/>
            <person name="Klaenhammer T.R."/>
            <person name="Caufield P.W."/>
            <person name="Cui Y."/>
            <person name="Zhang H."/>
            <person name="O'Toole P.W."/>
        </authorList>
    </citation>
    <scope>NUCLEOTIDE SEQUENCE [LARGE SCALE GENOMIC DNA]</scope>
    <source>
        <strain evidence="4 5">DSM 18527</strain>
    </source>
</reference>
<accession>A0A0R1XLC4</accession>
<dbReference type="Pfam" id="PF07155">
    <property type="entry name" value="ECF-ribofla_trS"/>
    <property type="match status" value="1"/>
</dbReference>
<dbReference type="PATRIC" id="fig|1423734.3.peg.1522"/>
<proteinExistence type="predicted"/>
<dbReference type="Gene3D" id="1.10.1760.20">
    <property type="match status" value="1"/>
</dbReference>
<dbReference type="PANTHER" id="PTHR37815:SF3">
    <property type="entry name" value="UPF0397 PROTEIN SPR0429"/>
    <property type="match status" value="1"/>
</dbReference>
<name>A0A0R1XLC4_9LACO</name>
<dbReference type="AlphaFoldDB" id="A0A0R1XLC4"/>
<sequence length="163" mass="17434">MSTKEIVYLAAMIAVTVAISRVFLIPVPMTHGNVNLCDAGIFIAALLFGKKQGAIVGGASGFLLDLISGYSQYMIFSLIIHGVEGFLVGWLAEKYGHLGKIASLIVGIVWMVFGYFLADSLLYQIQTGLVGLPTNSIQGLLGALIAYPVYLGIRSRVKNPSHS</sequence>
<feature type="transmembrane region" description="Helical" evidence="3">
    <location>
        <begin position="104"/>
        <end position="125"/>
    </location>
</feature>
<feature type="transmembrane region" description="Helical" evidence="3">
    <location>
        <begin position="6"/>
        <end position="27"/>
    </location>
</feature>
<evidence type="ECO:0000256" key="2">
    <source>
        <dbReference type="ARBA" id="ARBA00022989"/>
    </source>
</evidence>
<keyword evidence="2 3" id="KW-1133">Transmembrane helix</keyword>
<dbReference type="Proteomes" id="UP000051236">
    <property type="component" value="Unassembled WGS sequence"/>
</dbReference>
<dbReference type="eggNOG" id="COG4720">
    <property type="taxonomic scope" value="Bacteria"/>
</dbReference>
<evidence type="ECO:0000256" key="1">
    <source>
        <dbReference type="ARBA" id="ARBA00022692"/>
    </source>
</evidence>
<keyword evidence="3" id="KW-0472">Membrane</keyword>
<dbReference type="PANTHER" id="PTHR37815">
    <property type="entry name" value="UPF0397 PROTEIN BC_2624-RELATED"/>
    <property type="match status" value="1"/>
</dbReference>
<organism evidence="4 5">
    <name type="scientific">Agrilactobacillus composti DSM 18527 = JCM 14202</name>
    <dbReference type="NCBI Taxonomy" id="1423734"/>
    <lineage>
        <taxon>Bacteria</taxon>
        <taxon>Bacillati</taxon>
        <taxon>Bacillota</taxon>
        <taxon>Bacilli</taxon>
        <taxon>Lactobacillales</taxon>
        <taxon>Lactobacillaceae</taxon>
        <taxon>Agrilactobacillus</taxon>
    </lineage>
</organism>
<dbReference type="EMBL" id="AZGA01000088">
    <property type="protein sequence ID" value="KRM30373.1"/>
    <property type="molecule type" value="Genomic_DNA"/>
</dbReference>
<evidence type="ECO:0000313" key="4">
    <source>
        <dbReference type="EMBL" id="KRM30373.1"/>
    </source>
</evidence>
<gene>
    <name evidence="4" type="ORF">FC83_GL001504</name>
</gene>
<feature type="transmembrane region" description="Helical" evidence="3">
    <location>
        <begin position="70"/>
        <end position="92"/>
    </location>
</feature>